<dbReference type="AlphaFoldDB" id="A0A913ZUY3"/>
<dbReference type="CDD" id="cd00087">
    <property type="entry name" value="FReD"/>
    <property type="match status" value="1"/>
</dbReference>
<protein>
    <recommendedName>
        <fullName evidence="7">Fibrinogen C-terminal domain-containing protein</fullName>
    </recommendedName>
</protein>
<evidence type="ECO:0000313" key="5">
    <source>
        <dbReference type="EnsemblMetazoa" id="XP_038055284.1"/>
    </source>
</evidence>
<keyword evidence="1" id="KW-1015">Disulfide bond</keyword>
<dbReference type="EnsemblMetazoa" id="XM_038199356.1">
    <property type="protein sequence ID" value="XP_038055284.1"/>
    <property type="gene ID" value="LOC119727469"/>
</dbReference>
<feature type="signal peptide" evidence="2">
    <location>
        <begin position="1"/>
        <end position="29"/>
    </location>
</feature>
<dbReference type="PROSITE" id="PS00514">
    <property type="entry name" value="FIBRINOGEN_C_1"/>
    <property type="match status" value="1"/>
</dbReference>
<name>A0A913ZUY3_PATMI</name>
<dbReference type="InterPro" id="IPR003609">
    <property type="entry name" value="Pan_app"/>
</dbReference>
<dbReference type="SMART" id="SM00186">
    <property type="entry name" value="FBG"/>
    <property type="match status" value="1"/>
</dbReference>
<dbReference type="SUPFAM" id="SSF57414">
    <property type="entry name" value="Hairpin loop containing domain-like"/>
    <property type="match status" value="1"/>
</dbReference>
<dbReference type="PANTHER" id="PTHR19143">
    <property type="entry name" value="FIBRINOGEN/TENASCIN/ANGIOPOEITIN"/>
    <property type="match status" value="1"/>
</dbReference>
<feature type="domain" description="Apple" evidence="3">
    <location>
        <begin position="34"/>
        <end position="106"/>
    </location>
</feature>
<dbReference type="Pfam" id="PF00147">
    <property type="entry name" value="Fibrinogen_C"/>
    <property type="match status" value="1"/>
</dbReference>
<sequence>MFVTGLSRYLKTFPIALMVAFAFAHTSFGGQPMCGYVDYALASPSFSQSIAKTQKLCFNLCLDHPSCKSTNYVLKTRQCALNNASHLDGTRRLKMRSGSFYAFNESTVDCSISSTEIQPSVLVDNAWIKRSCQDFAMEGHVVSGIYTIYPTALSHGLQVYCDMETDGGGWIVIQRRQDGSVDFYRDWADYQVGFGDLSGEFWIGNDILRNLTEKGTWQLRVDLEDWDNVAVYADYGQFQVLGDKYKLWVGSYIANSTAGDSLSSHNGKYFTTKDQDNDNGVYNCAEFSKGGWWYDNCYHSNLNGMYMYYQTQGDPASDGIVWSSWKEMLSLKKSSIKIKRLLV</sequence>
<proteinExistence type="predicted"/>
<feature type="domain" description="Fibrinogen C-terminal" evidence="4">
    <location>
        <begin position="123"/>
        <end position="342"/>
    </location>
</feature>
<dbReference type="InterPro" id="IPR020837">
    <property type="entry name" value="Fibrinogen_CS"/>
</dbReference>
<dbReference type="PROSITE" id="PS51406">
    <property type="entry name" value="FIBRINOGEN_C_2"/>
    <property type="match status" value="1"/>
</dbReference>
<dbReference type="SUPFAM" id="SSF56496">
    <property type="entry name" value="Fibrinogen C-terminal domain-like"/>
    <property type="match status" value="1"/>
</dbReference>
<dbReference type="OrthoDB" id="6038967at2759"/>
<dbReference type="InterPro" id="IPR050373">
    <property type="entry name" value="Fibrinogen_C-term_domain"/>
</dbReference>
<dbReference type="GO" id="GO:0005615">
    <property type="term" value="C:extracellular space"/>
    <property type="evidence" value="ECO:0007669"/>
    <property type="project" value="TreeGrafter"/>
</dbReference>
<dbReference type="InterPro" id="IPR014716">
    <property type="entry name" value="Fibrinogen_a/b/g_C_1"/>
</dbReference>
<evidence type="ECO:0000259" key="4">
    <source>
        <dbReference type="PROSITE" id="PS51406"/>
    </source>
</evidence>
<dbReference type="InterPro" id="IPR036056">
    <property type="entry name" value="Fibrinogen-like_C"/>
</dbReference>
<accession>A0A913ZUY3</accession>
<reference evidence="5" key="1">
    <citation type="submission" date="2022-11" db="UniProtKB">
        <authorList>
            <consortium name="EnsemblMetazoa"/>
        </authorList>
    </citation>
    <scope>IDENTIFICATION</scope>
</reference>
<dbReference type="PROSITE" id="PS50948">
    <property type="entry name" value="PAN"/>
    <property type="match status" value="1"/>
</dbReference>
<dbReference type="OMA" id="FFISKCY"/>
<evidence type="ECO:0000256" key="2">
    <source>
        <dbReference type="SAM" id="SignalP"/>
    </source>
</evidence>
<dbReference type="NCBIfam" id="NF040941">
    <property type="entry name" value="GGGWT_bact"/>
    <property type="match status" value="1"/>
</dbReference>
<dbReference type="InterPro" id="IPR002181">
    <property type="entry name" value="Fibrinogen_a/b/g_C_dom"/>
</dbReference>
<dbReference type="RefSeq" id="XP_038055284.1">
    <property type="nucleotide sequence ID" value="XM_038199356.1"/>
</dbReference>
<evidence type="ECO:0000313" key="6">
    <source>
        <dbReference type="Proteomes" id="UP000887568"/>
    </source>
</evidence>
<dbReference type="FunFam" id="3.90.215.10:FF:000001">
    <property type="entry name" value="Tenascin isoform 1"/>
    <property type="match status" value="1"/>
</dbReference>
<dbReference type="GeneID" id="119727469"/>
<evidence type="ECO:0008006" key="7">
    <source>
        <dbReference type="Google" id="ProtNLM"/>
    </source>
</evidence>
<organism evidence="5 6">
    <name type="scientific">Patiria miniata</name>
    <name type="common">Bat star</name>
    <name type="synonym">Asterina miniata</name>
    <dbReference type="NCBI Taxonomy" id="46514"/>
    <lineage>
        <taxon>Eukaryota</taxon>
        <taxon>Metazoa</taxon>
        <taxon>Echinodermata</taxon>
        <taxon>Eleutherozoa</taxon>
        <taxon>Asterozoa</taxon>
        <taxon>Asteroidea</taxon>
        <taxon>Valvatacea</taxon>
        <taxon>Valvatida</taxon>
        <taxon>Asterinidae</taxon>
        <taxon>Patiria</taxon>
    </lineage>
</organism>
<dbReference type="Proteomes" id="UP000887568">
    <property type="component" value="Unplaced"/>
</dbReference>
<feature type="chain" id="PRO_5037020446" description="Fibrinogen C-terminal domain-containing protein" evidence="2">
    <location>
        <begin position="30"/>
        <end position="343"/>
    </location>
</feature>
<keyword evidence="6" id="KW-1185">Reference proteome</keyword>
<dbReference type="Gene3D" id="3.90.215.10">
    <property type="entry name" value="Gamma Fibrinogen, chain A, domain 1"/>
    <property type="match status" value="1"/>
</dbReference>
<keyword evidence="2" id="KW-0732">Signal</keyword>
<evidence type="ECO:0000256" key="1">
    <source>
        <dbReference type="ARBA" id="ARBA00023157"/>
    </source>
</evidence>
<dbReference type="Pfam" id="PF00024">
    <property type="entry name" value="PAN_1"/>
    <property type="match status" value="1"/>
</dbReference>
<evidence type="ECO:0000259" key="3">
    <source>
        <dbReference type="PROSITE" id="PS50948"/>
    </source>
</evidence>